<evidence type="ECO:0000259" key="1">
    <source>
        <dbReference type="PROSITE" id="PS51186"/>
    </source>
</evidence>
<name>A0A850Q4T2_9RHOB</name>
<evidence type="ECO:0000313" key="2">
    <source>
        <dbReference type="EMBL" id="NVO24116.1"/>
    </source>
</evidence>
<keyword evidence="2" id="KW-0808">Transferase</keyword>
<sequence length="162" mass="17229">MKMPEFVREMRRGEEAAVDALLRRAFGGADEARLVEALRKSGAMAGEMVLPFEGGVVGYYALSAMKGPKGWLCLAPVAIDPDWQGRGHGRRMVKQLVAWAEAVGSSVCVLGDVDFYKSCGFSTIDGVDLTTPYDADHTLFAGVGAVKGPVALEYPKAFGALG</sequence>
<proteinExistence type="predicted"/>
<dbReference type="PROSITE" id="PS51186">
    <property type="entry name" value="GNAT"/>
    <property type="match status" value="1"/>
</dbReference>
<gene>
    <name evidence="2" type="ORF">HJ536_12180</name>
</gene>
<comment type="caution">
    <text evidence="2">The sequence shown here is derived from an EMBL/GenBank/DDBJ whole genome shotgun (WGS) entry which is preliminary data.</text>
</comment>
<dbReference type="CDD" id="cd04301">
    <property type="entry name" value="NAT_SF"/>
    <property type="match status" value="1"/>
</dbReference>
<dbReference type="AlphaFoldDB" id="A0A850Q4T2"/>
<dbReference type="GO" id="GO:0016747">
    <property type="term" value="F:acyltransferase activity, transferring groups other than amino-acyl groups"/>
    <property type="evidence" value="ECO:0007669"/>
    <property type="project" value="InterPro"/>
</dbReference>
<accession>A0A850Q4T2</accession>
<evidence type="ECO:0000313" key="3">
    <source>
        <dbReference type="Proteomes" id="UP000592216"/>
    </source>
</evidence>
<dbReference type="SUPFAM" id="SSF55729">
    <property type="entry name" value="Acyl-CoA N-acyltransferases (Nat)"/>
    <property type="match status" value="1"/>
</dbReference>
<feature type="domain" description="N-acetyltransferase" evidence="1">
    <location>
        <begin position="5"/>
        <end position="142"/>
    </location>
</feature>
<dbReference type="InterPro" id="IPR000182">
    <property type="entry name" value="GNAT_dom"/>
</dbReference>
<protein>
    <submittedName>
        <fullName evidence="2">N-acetyltransferase</fullName>
    </submittedName>
</protein>
<organism evidence="2 3">
    <name type="scientific">Donghicola mangrovi</name>
    <dbReference type="NCBI Taxonomy" id="2729614"/>
    <lineage>
        <taxon>Bacteria</taxon>
        <taxon>Pseudomonadati</taxon>
        <taxon>Pseudomonadota</taxon>
        <taxon>Alphaproteobacteria</taxon>
        <taxon>Rhodobacterales</taxon>
        <taxon>Roseobacteraceae</taxon>
        <taxon>Donghicola</taxon>
    </lineage>
</organism>
<dbReference type="Pfam" id="PF13508">
    <property type="entry name" value="Acetyltransf_7"/>
    <property type="match status" value="1"/>
</dbReference>
<dbReference type="Proteomes" id="UP000592216">
    <property type="component" value="Unassembled WGS sequence"/>
</dbReference>
<dbReference type="InterPro" id="IPR016181">
    <property type="entry name" value="Acyl_CoA_acyltransferase"/>
</dbReference>
<reference evidence="2 3" key="1">
    <citation type="submission" date="2020-04" db="EMBL/GenBank/DDBJ databases">
        <title>Donghicola sp., a member of the Rhodobacteraceae family isolated from mangrove forest in Thailand.</title>
        <authorList>
            <person name="Charoenyingcharoen P."/>
            <person name="Yukphan P."/>
        </authorList>
    </citation>
    <scope>NUCLEOTIDE SEQUENCE [LARGE SCALE GENOMIC DNA]</scope>
    <source>
        <strain evidence="2 3">B5-SW-15</strain>
    </source>
</reference>
<dbReference type="Gene3D" id="3.40.630.30">
    <property type="match status" value="1"/>
</dbReference>
<dbReference type="EMBL" id="JABCJE010000005">
    <property type="protein sequence ID" value="NVO24116.1"/>
    <property type="molecule type" value="Genomic_DNA"/>
</dbReference>